<accession>A0A0F9BHP3</accession>
<comment type="caution">
    <text evidence="2">The sequence shown here is derived from an EMBL/GenBank/DDBJ whole genome shotgun (WGS) entry which is preliminary data.</text>
</comment>
<keyword evidence="1" id="KW-0472">Membrane</keyword>
<keyword evidence="1" id="KW-1133">Transmembrane helix</keyword>
<keyword evidence="1" id="KW-0812">Transmembrane</keyword>
<sequence>FKALSSDIFMLALMTVVILPLSILIFSYAVKQAKIDGSLGTY</sequence>
<organism evidence="2">
    <name type="scientific">marine sediment metagenome</name>
    <dbReference type="NCBI Taxonomy" id="412755"/>
    <lineage>
        <taxon>unclassified sequences</taxon>
        <taxon>metagenomes</taxon>
        <taxon>ecological metagenomes</taxon>
    </lineage>
</organism>
<protein>
    <submittedName>
        <fullName evidence="2">Uncharacterized protein</fullName>
    </submittedName>
</protein>
<evidence type="ECO:0000313" key="2">
    <source>
        <dbReference type="EMBL" id="KKL21340.1"/>
    </source>
</evidence>
<feature type="non-terminal residue" evidence="2">
    <location>
        <position position="1"/>
    </location>
</feature>
<name>A0A0F9BHP3_9ZZZZ</name>
<gene>
    <name evidence="2" type="ORF">LCGC14_2446450</name>
</gene>
<reference evidence="2" key="1">
    <citation type="journal article" date="2015" name="Nature">
        <title>Complex archaea that bridge the gap between prokaryotes and eukaryotes.</title>
        <authorList>
            <person name="Spang A."/>
            <person name="Saw J.H."/>
            <person name="Jorgensen S.L."/>
            <person name="Zaremba-Niedzwiedzka K."/>
            <person name="Martijn J."/>
            <person name="Lind A.E."/>
            <person name="van Eijk R."/>
            <person name="Schleper C."/>
            <person name="Guy L."/>
            <person name="Ettema T.J."/>
        </authorList>
    </citation>
    <scope>NUCLEOTIDE SEQUENCE</scope>
</reference>
<evidence type="ECO:0000256" key="1">
    <source>
        <dbReference type="SAM" id="Phobius"/>
    </source>
</evidence>
<dbReference type="AlphaFoldDB" id="A0A0F9BHP3"/>
<proteinExistence type="predicted"/>
<dbReference type="EMBL" id="LAZR01037770">
    <property type="protein sequence ID" value="KKL21340.1"/>
    <property type="molecule type" value="Genomic_DNA"/>
</dbReference>
<feature type="transmembrane region" description="Helical" evidence="1">
    <location>
        <begin position="6"/>
        <end position="30"/>
    </location>
</feature>